<name>A0ABV0JH43_9CYAN</name>
<organism evidence="1 2">
    <name type="scientific">Trichocoleus desertorum GB2-A4</name>
    <dbReference type="NCBI Taxonomy" id="2933944"/>
    <lineage>
        <taxon>Bacteria</taxon>
        <taxon>Bacillati</taxon>
        <taxon>Cyanobacteriota</taxon>
        <taxon>Cyanophyceae</taxon>
        <taxon>Leptolyngbyales</taxon>
        <taxon>Trichocoleusaceae</taxon>
        <taxon>Trichocoleus</taxon>
    </lineage>
</organism>
<accession>A0ABV0JH43</accession>
<dbReference type="Proteomes" id="UP001464891">
    <property type="component" value="Unassembled WGS sequence"/>
</dbReference>
<reference evidence="1 2" key="1">
    <citation type="submission" date="2022-04" db="EMBL/GenBank/DDBJ databases">
        <title>Positive selection, recombination, and allopatry shape intraspecific diversity of widespread and dominant cyanobacteria.</title>
        <authorList>
            <person name="Wei J."/>
            <person name="Shu W."/>
            <person name="Hu C."/>
        </authorList>
    </citation>
    <scope>NUCLEOTIDE SEQUENCE [LARGE SCALE GENOMIC DNA]</scope>
    <source>
        <strain evidence="1 2">GB2-A4</strain>
    </source>
</reference>
<evidence type="ECO:0000313" key="1">
    <source>
        <dbReference type="EMBL" id="MEP0820326.1"/>
    </source>
</evidence>
<gene>
    <name evidence="1" type="ORF">NC998_24815</name>
</gene>
<evidence type="ECO:0000313" key="2">
    <source>
        <dbReference type="Proteomes" id="UP001464891"/>
    </source>
</evidence>
<protein>
    <submittedName>
        <fullName evidence="1">Uncharacterized protein</fullName>
    </submittedName>
</protein>
<dbReference type="RefSeq" id="WP_190442513.1">
    <property type="nucleotide sequence ID" value="NZ_JAMPKM010000025.1"/>
</dbReference>
<dbReference type="EMBL" id="JAMPKM010000025">
    <property type="protein sequence ID" value="MEP0820326.1"/>
    <property type="molecule type" value="Genomic_DNA"/>
</dbReference>
<comment type="caution">
    <text evidence="1">The sequence shown here is derived from an EMBL/GenBank/DDBJ whole genome shotgun (WGS) entry which is preliminary data.</text>
</comment>
<keyword evidence="2" id="KW-1185">Reference proteome</keyword>
<sequence length="150" mass="17686">MGIKDGCGQLRAEQAKELVIQAYVQRLVKKRGWTDAERDERLSRAYELDREFHREKLAHSLQDLAKRMRDREQSQSVSVQSELVWHNEWFKVVKIIREQSTTFLVKLNKRRGWRNIVSQVAEAGKSQPGQIRWRFTCLDEALSFIDSVEV</sequence>
<proteinExistence type="predicted"/>